<proteinExistence type="predicted"/>
<reference evidence="4 5" key="1">
    <citation type="submission" date="2015-09" db="EMBL/GenBank/DDBJ databases">
        <title>Draft genome of the parasitic nematode Teladorsagia circumcincta isolate WARC Sus (inbred).</title>
        <authorList>
            <person name="Mitreva M."/>
        </authorList>
    </citation>
    <scope>NUCLEOTIDE SEQUENCE [LARGE SCALE GENOMIC DNA]</scope>
    <source>
        <strain evidence="4 5">S</strain>
    </source>
</reference>
<dbReference type="OrthoDB" id="5870774at2759"/>
<gene>
    <name evidence="4" type="ORF">TELCIR_08445</name>
</gene>
<name>A0A2G9UHV9_TELCI</name>
<dbReference type="SUPFAM" id="SSF47576">
    <property type="entry name" value="Calponin-homology domain, CH-domain"/>
    <property type="match status" value="1"/>
</dbReference>
<dbReference type="InterPro" id="IPR036872">
    <property type="entry name" value="CH_dom_sf"/>
</dbReference>
<organism evidence="4 5">
    <name type="scientific">Teladorsagia circumcincta</name>
    <name type="common">Brown stomach worm</name>
    <name type="synonym">Ostertagia circumcincta</name>
    <dbReference type="NCBI Taxonomy" id="45464"/>
    <lineage>
        <taxon>Eukaryota</taxon>
        <taxon>Metazoa</taxon>
        <taxon>Ecdysozoa</taxon>
        <taxon>Nematoda</taxon>
        <taxon>Chromadorea</taxon>
        <taxon>Rhabditida</taxon>
        <taxon>Rhabditina</taxon>
        <taxon>Rhabditomorpha</taxon>
        <taxon>Strongyloidea</taxon>
        <taxon>Trichostrongylidae</taxon>
        <taxon>Teladorsagia</taxon>
    </lineage>
</organism>
<keyword evidence="5" id="KW-1185">Reference proteome</keyword>
<dbReference type="Proteomes" id="UP000230423">
    <property type="component" value="Unassembled WGS sequence"/>
</dbReference>
<dbReference type="GO" id="GO:0005737">
    <property type="term" value="C:cytoplasm"/>
    <property type="evidence" value="ECO:0007669"/>
    <property type="project" value="UniProtKB-SubCell"/>
</dbReference>
<evidence type="ECO:0000313" key="4">
    <source>
        <dbReference type="EMBL" id="PIO69723.1"/>
    </source>
</evidence>
<dbReference type="AlphaFoldDB" id="A0A2G9UHV9"/>
<feature type="non-terminal residue" evidence="4">
    <location>
        <position position="370"/>
    </location>
</feature>
<accession>A0A2G9UHV9</accession>
<protein>
    <recommendedName>
        <fullName evidence="6">Calponin-homology (CH) domain-containing protein</fullName>
    </recommendedName>
</protein>
<evidence type="ECO:0000256" key="2">
    <source>
        <dbReference type="ARBA" id="ARBA00022490"/>
    </source>
</evidence>
<sequence length="370" mass="41027">MGYSLSHLVFNTTINVGEDEAFIQVISRFIVQRLFADPRILKNKKFAYGSGKLVLTDSGREALNSHFLTYTALFCYFVETAKAASIIKHNPRMFTKNSAFKCLDDVFAELSREVLSGGGASLNRAFTKMGFKPTYKQGFADDYCYAVKSFADLTDGVIMSKLVELVTGCSPGSVMCRLRNPCGDRLRKIGNCADDERKLRRASLALAHDGLGIEYGAVGADAKGEELVLHLCRQIGFHFGIEVDQLDDLRDGRVLAGAWRLFNVHAPDIRLYPGNSLFLKVANAKLLQDERSARMSGVNGQSLLMKTYVVGPIAEDKAEMSKLNGTEGDEIRKALSDVRRKIELSRQMTSEEQEDYGRQAFLTACAVKIQ</sequence>
<dbReference type="GO" id="GO:0005516">
    <property type="term" value="F:calmodulin binding"/>
    <property type="evidence" value="ECO:0007669"/>
    <property type="project" value="UniProtKB-KW"/>
</dbReference>
<dbReference type="GO" id="GO:0000922">
    <property type="term" value="C:spindle pole"/>
    <property type="evidence" value="ECO:0007669"/>
    <property type="project" value="TreeGrafter"/>
</dbReference>
<dbReference type="PANTHER" id="PTHR22706">
    <property type="entry name" value="ASSEMBLY FACTOR FOR SPINDLE MICROTUBULES"/>
    <property type="match status" value="1"/>
</dbReference>
<evidence type="ECO:0000256" key="3">
    <source>
        <dbReference type="ARBA" id="ARBA00022860"/>
    </source>
</evidence>
<dbReference type="PANTHER" id="PTHR22706:SF1">
    <property type="entry name" value="ASSEMBLY FACTOR FOR SPINDLE MICROTUBULES"/>
    <property type="match status" value="1"/>
</dbReference>
<dbReference type="GO" id="GO:0051295">
    <property type="term" value="P:establishment of meiotic spindle localization"/>
    <property type="evidence" value="ECO:0007669"/>
    <property type="project" value="TreeGrafter"/>
</dbReference>
<comment type="subcellular location">
    <subcellularLocation>
        <location evidence="1">Cytoplasm</location>
    </subcellularLocation>
</comment>
<evidence type="ECO:0008006" key="6">
    <source>
        <dbReference type="Google" id="ProtNLM"/>
    </source>
</evidence>
<keyword evidence="3" id="KW-0112">Calmodulin-binding</keyword>
<dbReference type="InterPro" id="IPR051185">
    <property type="entry name" value="ASPM"/>
</dbReference>
<dbReference type="GO" id="GO:0007051">
    <property type="term" value="P:spindle organization"/>
    <property type="evidence" value="ECO:0007669"/>
    <property type="project" value="TreeGrafter"/>
</dbReference>
<evidence type="ECO:0000313" key="5">
    <source>
        <dbReference type="Proteomes" id="UP000230423"/>
    </source>
</evidence>
<evidence type="ECO:0000256" key="1">
    <source>
        <dbReference type="ARBA" id="ARBA00004496"/>
    </source>
</evidence>
<dbReference type="EMBL" id="KZ346545">
    <property type="protein sequence ID" value="PIO69723.1"/>
    <property type="molecule type" value="Genomic_DNA"/>
</dbReference>
<keyword evidence="2" id="KW-0963">Cytoplasm</keyword>
<dbReference type="GO" id="GO:0000278">
    <property type="term" value="P:mitotic cell cycle"/>
    <property type="evidence" value="ECO:0007669"/>
    <property type="project" value="TreeGrafter"/>
</dbReference>